<feature type="domain" description="RNase H type-1" evidence="1">
    <location>
        <begin position="25"/>
        <end position="138"/>
    </location>
</feature>
<accession>A0A1Q3CCK6</accession>
<dbReference type="OrthoDB" id="1740909at2759"/>
<sequence>MLEEPEKETSGDTPRWILYLDGSLCQQGTGVGLIIVSPNGWPLECALRFSFLATNNEAEYEALISDLKLALHLQVQKLVVYTDYHLLTNQVEGTFEANDPAMVSYLRQVNLLKDKFLHLEVVQIRREKNAKVDALSKLATSDYWEVSKTVFPETLDRRSILKHK</sequence>
<dbReference type="PANTHER" id="PTHR48475">
    <property type="entry name" value="RIBONUCLEASE H"/>
    <property type="match status" value="1"/>
</dbReference>
<dbReference type="InterPro" id="IPR002156">
    <property type="entry name" value="RNaseH_domain"/>
</dbReference>
<dbReference type="SUPFAM" id="SSF53098">
    <property type="entry name" value="Ribonuclease H-like"/>
    <property type="match status" value="1"/>
</dbReference>
<name>A0A1Q3CCK6_CEPFO</name>
<dbReference type="GO" id="GO:0004523">
    <property type="term" value="F:RNA-DNA hybrid ribonuclease activity"/>
    <property type="evidence" value="ECO:0007669"/>
    <property type="project" value="InterPro"/>
</dbReference>
<keyword evidence="3" id="KW-1185">Reference proteome</keyword>
<evidence type="ECO:0000313" key="2">
    <source>
        <dbReference type="EMBL" id="GAV77848.1"/>
    </source>
</evidence>
<dbReference type="InterPro" id="IPR012337">
    <property type="entry name" value="RNaseH-like_sf"/>
</dbReference>
<protein>
    <submittedName>
        <fullName evidence="2">RVT_3 domain-containing protein</fullName>
    </submittedName>
</protein>
<dbReference type="PANTHER" id="PTHR48475:SF2">
    <property type="entry name" value="RIBONUCLEASE H"/>
    <property type="match status" value="1"/>
</dbReference>
<dbReference type="InterPro" id="IPR036397">
    <property type="entry name" value="RNaseH_sf"/>
</dbReference>
<dbReference type="InParanoid" id="A0A1Q3CCK6"/>
<organism evidence="2 3">
    <name type="scientific">Cephalotus follicularis</name>
    <name type="common">Albany pitcher plant</name>
    <dbReference type="NCBI Taxonomy" id="3775"/>
    <lineage>
        <taxon>Eukaryota</taxon>
        <taxon>Viridiplantae</taxon>
        <taxon>Streptophyta</taxon>
        <taxon>Embryophyta</taxon>
        <taxon>Tracheophyta</taxon>
        <taxon>Spermatophyta</taxon>
        <taxon>Magnoliopsida</taxon>
        <taxon>eudicotyledons</taxon>
        <taxon>Gunneridae</taxon>
        <taxon>Pentapetalae</taxon>
        <taxon>rosids</taxon>
        <taxon>fabids</taxon>
        <taxon>Oxalidales</taxon>
        <taxon>Cephalotaceae</taxon>
        <taxon>Cephalotus</taxon>
    </lineage>
</organism>
<dbReference type="GO" id="GO:0003676">
    <property type="term" value="F:nucleic acid binding"/>
    <property type="evidence" value="ECO:0007669"/>
    <property type="project" value="InterPro"/>
</dbReference>
<dbReference type="Gene3D" id="3.30.420.10">
    <property type="entry name" value="Ribonuclease H-like superfamily/Ribonuclease H"/>
    <property type="match status" value="1"/>
</dbReference>
<evidence type="ECO:0000313" key="3">
    <source>
        <dbReference type="Proteomes" id="UP000187406"/>
    </source>
</evidence>
<gene>
    <name evidence="2" type="ORF">CFOL_v3_21316</name>
</gene>
<proteinExistence type="predicted"/>
<reference evidence="3" key="1">
    <citation type="submission" date="2016-04" db="EMBL/GenBank/DDBJ databases">
        <title>Cephalotus genome sequencing.</title>
        <authorList>
            <person name="Fukushima K."/>
            <person name="Hasebe M."/>
            <person name="Fang X."/>
        </authorList>
    </citation>
    <scope>NUCLEOTIDE SEQUENCE [LARGE SCALE GENOMIC DNA]</scope>
    <source>
        <strain evidence="3">cv. St1</strain>
    </source>
</reference>
<evidence type="ECO:0000259" key="1">
    <source>
        <dbReference type="Pfam" id="PF13456"/>
    </source>
</evidence>
<dbReference type="EMBL" id="BDDD01001698">
    <property type="protein sequence ID" value="GAV77848.1"/>
    <property type="molecule type" value="Genomic_DNA"/>
</dbReference>
<dbReference type="AlphaFoldDB" id="A0A1Q3CCK6"/>
<dbReference type="Proteomes" id="UP000187406">
    <property type="component" value="Unassembled WGS sequence"/>
</dbReference>
<dbReference type="CDD" id="cd09279">
    <property type="entry name" value="RNase_HI_like"/>
    <property type="match status" value="1"/>
</dbReference>
<comment type="caution">
    <text evidence="2">The sequence shown here is derived from an EMBL/GenBank/DDBJ whole genome shotgun (WGS) entry which is preliminary data.</text>
</comment>
<dbReference type="Pfam" id="PF13456">
    <property type="entry name" value="RVT_3"/>
    <property type="match status" value="1"/>
</dbReference>